<gene>
    <name evidence="1" type="ORF">RJJ65_37550</name>
</gene>
<comment type="caution">
    <text evidence="1">The sequence shown here is derived from an EMBL/GenBank/DDBJ whole genome shotgun (WGS) entry which is preliminary data.</text>
</comment>
<accession>A0AAJ2LNZ1</accession>
<reference evidence="1" key="1">
    <citation type="submission" date="2023-04" db="EMBL/GenBank/DDBJ databases">
        <title>Genomic characterization of faba bean (Vicia faba) microsymbionts in Mexican soils.</title>
        <authorList>
            <person name="Rivera Orduna F.N."/>
            <person name="Guevara-Luna J."/>
            <person name="Yan J."/>
            <person name="Arroyo-Herrera I."/>
            <person name="Li Y."/>
            <person name="Vasquez-Murrieta M.S."/>
            <person name="Wang E.T."/>
        </authorList>
    </citation>
    <scope>NUCLEOTIDE SEQUENCE</scope>
    <source>
        <strain evidence="1">CH26</strain>
    </source>
</reference>
<protein>
    <submittedName>
        <fullName evidence="1">Uncharacterized protein</fullName>
    </submittedName>
</protein>
<organism evidence="1 2">
    <name type="scientific">Rhizobium hidalgonense</name>
    <dbReference type="NCBI Taxonomy" id="1538159"/>
    <lineage>
        <taxon>Bacteria</taxon>
        <taxon>Pseudomonadati</taxon>
        <taxon>Pseudomonadota</taxon>
        <taxon>Alphaproteobacteria</taxon>
        <taxon>Hyphomicrobiales</taxon>
        <taxon>Rhizobiaceae</taxon>
        <taxon>Rhizobium/Agrobacterium group</taxon>
        <taxon>Rhizobium</taxon>
    </lineage>
</organism>
<evidence type="ECO:0000313" key="2">
    <source>
        <dbReference type="Proteomes" id="UP001268610"/>
    </source>
</evidence>
<proteinExistence type="predicted"/>
<sequence length="150" mass="17386">MTDNVTALQDLHADIYDDWCRLYATLDYKGLNPTLSVDLRLVQMQLDKDIQQLVFEQVSETQVINAHFSSPIKKIAFNVAVFFFQRVLHKDPLGLILQKLNVVEIKHDLLYLDLNKYLVKSDKVIKTLKKIHVNHAILREGQFVLKANLN</sequence>
<dbReference type="EMBL" id="JAVLSF010000616">
    <property type="protein sequence ID" value="MDR9778247.1"/>
    <property type="molecule type" value="Genomic_DNA"/>
</dbReference>
<name>A0AAJ2LNZ1_9HYPH</name>
<dbReference type="Proteomes" id="UP001268610">
    <property type="component" value="Unassembled WGS sequence"/>
</dbReference>
<dbReference type="AlphaFoldDB" id="A0AAJ2LNZ1"/>
<dbReference type="RefSeq" id="WP_310866352.1">
    <property type="nucleotide sequence ID" value="NZ_JAVLSF010000616.1"/>
</dbReference>
<feature type="non-terminal residue" evidence="1">
    <location>
        <position position="150"/>
    </location>
</feature>
<evidence type="ECO:0000313" key="1">
    <source>
        <dbReference type="EMBL" id="MDR9778247.1"/>
    </source>
</evidence>